<dbReference type="InterPro" id="IPR036074">
    <property type="entry name" value="CbiD_sf"/>
</dbReference>
<feature type="region of interest" description="Disordered" evidence="5">
    <location>
        <begin position="120"/>
        <end position="139"/>
    </location>
</feature>
<evidence type="ECO:0000313" key="6">
    <source>
        <dbReference type="EMBL" id="EKC75095.1"/>
    </source>
</evidence>
<dbReference type="SUPFAM" id="SSF111342">
    <property type="entry name" value="CbiD-like"/>
    <property type="match status" value="1"/>
</dbReference>
<evidence type="ECO:0000256" key="4">
    <source>
        <dbReference type="ARBA" id="ARBA00022691"/>
    </source>
</evidence>
<protein>
    <submittedName>
        <fullName evidence="6">Cobalamin biosynthesis protein CbiD</fullName>
    </submittedName>
</protein>
<feature type="compositionally biased region" description="Basic and acidic residues" evidence="5">
    <location>
        <begin position="86"/>
        <end position="95"/>
    </location>
</feature>
<evidence type="ECO:0000256" key="2">
    <source>
        <dbReference type="ARBA" id="ARBA00022603"/>
    </source>
</evidence>
<keyword evidence="3" id="KW-0808">Transferase</keyword>
<dbReference type="EMBL" id="AJWY01003527">
    <property type="protein sequence ID" value="EKC75095.1"/>
    <property type="molecule type" value="Genomic_DNA"/>
</dbReference>
<dbReference type="GO" id="GO:0009236">
    <property type="term" value="P:cobalamin biosynthetic process"/>
    <property type="evidence" value="ECO:0007669"/>
    <property type="project" value="UniProtKB-KW"/>
</dbReference>
<dbReference type="GO" id="GO:0032259">
    <property type="term" value="P:methylation"/>
    <property type="evidence" value="ECO:0007669"/>
    <property type="project" value="UniProtKB-KW"/>
</dbReference>
<accession>K1UA43</accession>
<evidence type="ECO:0000256" key="1">
    <source>
        <dbReference type="ARBA" id="ARBA00022573"/>
    </source>
</evidence>
<dbReference type="PANTHER" id="PTHR35863:SF1">
    <property type="entry name" value="COBALT-PRECORRIN-5B C(1)-METHYLTRANSFERASE"/>
    <property type="match status" value="1"/>
</dbReference>
<keyword evidence="2" id="KW-0489">Methyltransferase</keyword>
<dbReference type="GO" id="GO:0008168">
    <property type="term" value="F:methyltransferase activity"/>
    <property type="evidence" value="ECO:0007669"/>
    <property type="project" value="UniProtKB-KW"/>
</dbReference>
<comment type="caution">
    <text evidence="6">The sequence shown here is derived from an EMBL/GenBank/DDBJ whole genome shotgun (WGS) entry which is preliminary data.</text>
</comment>
<dbReference type="Gene3D" id="3.30.2110.10">
    <property type="entry name" value="CbiD-like"/>
    <property type="match status" value="1"/>
</dbReference>
<name>K1UA43_9ZZZZ</name>
<feature type="region of interest" description="Disordered" evidence="5">
    <location>
        <begin position="86"/>
        <end position="112"/>
    </location>
</feature>
<dbReference type="InterPro" id="IPR002748">
    <property type="entry name" value="CbiD"/>
</dbReference>
<evidence type="ECO:0000256" key="5">
    <source>
        <dbReference type="SAM" id="MobiDB-lite"/>
    </source>
</evidence>
<proteinExistence type="predicted"/>
<keyword evidence="1" id="KW-0169">Cobalamin biosynthesis</keyword>
<gene>
    <name evidence="6" type="ORF">LEA_05397</name>
</gene>
<organism evidence="6">
    <name type="scientific">human gut metagenome</name>
    <dbReference type="NCBI Taxonomy" id="408170"/>
    <lineage>
        <taxon>unclassified sequences</taxon>
        <taxon>metagenomes</taxon>
        <taxon>organismal metagenomes</taxon>
    </lineage>
</organism>
<evidence type="ECO:0000256" key="3">
    <source>
        <dbReference type="ARBA" id="ARBA00022679"/>
    </source>
</evidence>
<dbReference type="AlphaFoldDB" id="K1UA43"/>
<reference evidence="6" key="1">
    <citation type="journal article" date="2013" name="Environ. Microbiol.">
        <title>Microbiota from the distal guts of lean and obese adolescents exhibit partial functional redundancy besides clear differences in community structure.</title>
        <authorList>
            <person name="Ferrer M."/>
            <person name="Ruiz A."/>
            <person name="Lanza F."/>
            <person name="Haange S.B."/>
            <person name="Oberbach A."/>
            <person name="Till H."/>
            <person name="Bargiela R."/>
            <person name="Campoy C."/>
            <person name="Segura M.T."/>
            <person name="Richter M."/>
            <person name="von Bergen M."/>
            <person name="Seifert J."/>
            <person name="Suarez A."/>
        </authorList>
    </citation>
    <scope>NUCLEOTIDE SEQUENCE</scope>
</reference>
<sequence>MRYGFTTGSCAAAAAKAAAYMLLTGREKTEITIETPKGIPYTAKIRNICRKEQEVSCAVEKDGGDDPDITTGALICAKVSFAEITDRKAREEPGRKNGTGHAPEQAQVVIDGGIGVGRVTKPGLDQPWEMQLSITSPEK</sequence>
<dbReference type="PANTHER" id="PTHR35863">
    <property type="entry name" value="COBALT-PRECORRIN-5B C(1)-METHYLTRANSFERASE"/>
    <property type="match status" value="1"/>
</dbReference>
<keyword evidence="4" id="KW-0949">S-adenosyl-L-methionine</keyword>
<dbReference type="Pfam" id="PF01888">
    <property type="entry name" value="CbiD"/>
    <property type="match status" value="1"/>
</dbReference>